<dbReference type="SUPFAM" id="SSF50630">
    <property type="entry name" value="Acid proteases"/>
    <property type="match status" value="1"/>
</dbReference>
<gene>
    <name evidence="11" type="ORF">OSB04_029102</name>
</gene>
<evidence type="ECO:0000256" key="9">
    <source>
        <dbReference type="SAM" id="SignalP"/>
    </source>
</evidence>
<dbReference type="Pfam" id="PF14543">
    <property type="entry name" value="TAXi_N"/>
    <property type="match status" value="1"/>
</dbReference>
<evidence type="ECO:0000256" key="1">
    <source>
        <dbReference type="ARBA" id="ARBA00007447"/>
    </source>
</evidence>
<dbReference type="PRINTS" id="PR00792">
    <property type="entry name" value="PEPSIN"/>
</dbReference>
<protein>
    <recommendedName>
        <fullName evidence="10">Peptidase A1 domain-containing protein</fullName>
    </recommendedName>
</protein>
<dbReference type="CDD" id="cd05476">
    <property type="entry name" value="pepsin_A_like_plant"/>
    <property type="match status" value="1"/>
</dbReference>
<evidence type="ECO:0000256" key="3">
    <source>
        <dbReference type="ARBA" id="ARBA00022750"/>
    </source>
</evidence>
<accession>A0AA38SVE6</accession>
<name>A0AA38SVE6_9ASTR</name>
<feature type="signal peptide" evidence="9">
    <location>
        <begin position="1"/>
        <end position="28"/>
    </location>
</feature>
<dbReference type="InterPro" id="IPR021109">
    <property type="entry name" value="Peptidase_aspartic_dom_sf"/>
</dbReference>
<evidence type="ECO:0000256" key="5">
    <source>
        <dbReference type="ARBA" id="ARBA00023180"/>
    </source>
</evidence>
<dbReference type="Pfam" id="PF14541">
    <property type="entry name" value="TAXi_C"/>
    <property type="match status" value="1"/>
</dbReference>
<dbReference type="InterPro" id="IPR032799">
    <property type="entry name" value="TAXi_C"/>
</dbReference>
<dbReference type="FunFam" id="2.40.70.10:FF:000033">
    <property type="entry name" value="Aspartyl protease family protein"/>
    <property type="match status" value="1"/>
</dbReference>
<dbReference type="Proteomes" id="UP001172457">
    <property type="component" value="Chromosome 7"/>
</dbReference>
<feature type="active site" evidence="6">
    <location>
        <position position="331"/>
    </location>
</feature>
<feature type="region of interest" description="Disordered" evidence="8">
    <location>
        <begin position="111"/>
        <end position="139"/>
    </location>
</feature>
<evidence type="ECO:0000256" key="7">
    <source>
        <dbReference type="RuleBase" id="RU000454"/>
    </source>
</evidence>
<sequence>MASQIFLSSSILFSILFHILSVIDPSTSIPTPHKQTGFRAALTRANFPKNRRFLNEFDPPGTRTTLNANDDEYTMNINIGTPPVVFKAVIDTGSDLIWAKCSNVNYTFNRTTSSTSTSTSKNTTSSPNSPPSTVSETSHSSYSKHKYYHSSSSPQTASPFSFKPRSSTSFSFVNEPCENFQLSEDCNMSYVDNTAINFFMGHEVLTMETTTTPVIFACVVPEEGDGFGYDGIIGMGRGELSLLSQLNERVFGYCLPSRFGSGDDESKKGIFVAGSEAISFGNDNLMQTTPLLGNGAYYVSLEGISVGETRLDVTRSDFELLANGSGGMVVDSGATFTSLEDRIVGMIKYEFLKQTKLEKSEIYEAPYEVLDLCFDSDDVVAIALPKIVFHFEGTADWEMSGENYMYEDRSDQPQSCFAIIGYSDDKTSVLGNMQQQNMMVVYDLDRNSLSFKPANCNEL</sequence>
<dbReference type="PANTHER" id="PTHR47967:SF19">
    <property type="entry name" value="NEPENTHESIN"/>
    <property type="match status" value="1"/>
</dbReference>
<proteinExistence type="inferred from homology"/>
<dbReference type="InterPro" id="IPR032861">
    <property type="entry name" value="TAXi_N"/>
</dbReference>
<organism evidence="11 12">
    <name type="scientific">Centaurea solstitialis</name>
    <name type="common">yellow star-thistle</name>
    <dbReference type="NCBI Taxonomy" id="347529"/>
    <lineage>
        <taxon>Eukaryota</taxon>
        <taxon>Viridiplantae</taxon>
        <taxon>Streptophyta</taxon>
        <taxon>Embryophyta</taxon>
        <taxon>Tracheophyta</taxon>
        <taxon>Spermatophyta</taxon>
        <taxon>Magnoliopsida</taxon>
        <taxon>eudicotyledons</taxon>
        <taxon>Gunneridae</taxon>
        <taxon>Pentapetalae</taxon>
        <taxon>asterids</taxon>
        <taxon>campanulids</taxon>
        <taxon>Asterales</taxon>
        <taxon>Asteraceae</taxon>
        <taxon>Carduoideae</taxon>
        <taxon>Cardueae</taxon>
        <taxon>Centaureinae</taxon>
        <taxon>Centaurea</taxon>
    </lineage>
</organism>
<keyword evidence="5" id="KW-0325">Glycoprotein</keyword>
<dbReference type="PROSITE" id="PS51767">
    <property type="entry name" value="PEPTIDASE_A1"/>
    <property type="match status" value="1"/>
</dbReference>
<evidence type="ECO:0000313" key="12">
    <source>
        <dbReference type="Proteomes" id="UP001172457"/>
    </source>
</evidence>
<dbReference type="InterPro" id="IPR034161">
    <property type="entry name" value="Pepsin-like_plant"/>
</dbReference>
<evidence type="ECO:0000313" key="11">
    <source>
        <dbReference type="EMBL" id="KAJ9542596.1"/>
    </source>
</evidence>
<dbReference type="GO" id="GO:0004190">
    <property type="term" value="F:aspartic-type endopeptidase activity"/>
    <property type="evidence" value="ECO:0007669"/>
    <property type="project" value="UniProtKB-KW"/>
</dbReference>
<dbReference type="Gene3D" id="2.40.70.10">
    <property type="entry name" value="Acid Proteases"/>
    <property type="match status" value="2"/>
</dbReference>
<dbReference type="InterPro" id="IPR033121">
    <property type="entry name" value="PEPTIDASE_A1"/>
</dbReference>
<keyword evidence="12" id="KW-1185">Reference proteome</keyword>
<dbReference type="AlphaFoldDB" id="A0AA38SVE6"/>
<evidence type="ECO:0000259" key="10">
    <source>
        <dbReference type="PROSITE" id="PS51767"/>
    </source>
</evidence>
<evidence type="ECO:0000256" key="8">
    <source>
        <dbReference type="SAM" id="MobiDB-lite"/>
    </source>
</evidence>
<evidence type="ECO:0000256" key="4">
    <source>
        <dbReference type="ARBA" id="ARBA00022801"/>
    </source>
</evidence>
<dbReference type="GO" id="GO:0006508">
    <property type="term" value="P:proteolysis"/>
    <property type="evidence" value="ECO:0007669"/>
    <property type="project" value="UniProtKB-KW"/>
</dbReference>
<feature type="active site" evidence="6">
    <location>
        <position position="91"/>
    </location>
</feature>
<dbReference type="GO" id="GO:0005576">
    <property type="term" value="C:extracellular region"/>
    <property type="evidence" value="ECO:0007669"/>
    <property type="project" value="TreeGrafter"/>
</dbReference>
<feature type="chain" id="PRO_5041308851" description="Peptidase A1 domain-containing protein" evidence="9">
    <location>
        <begin position="29"/>
        <end position="459"/>
    </location>
</feature>
<reference evidence="11" key="1">
    <citation type="submission" date="2023-03" db="EMBL/GenBank/DDBJ databases">
        <title>Chromosome-scale reference genome and RAD-based genetic map of yellow starthistle (Centaurea solstitialis) reveal putative structural variation and QTLs associated with invader traits.</title>
        <authorList>
            <person name="Reatini B."/>
            <person name="Cang F.A."/>
            <person name="Jiang Q."/>
            <person name="Mckibben M.T.W."/>
            <person name="Barker M.S."/>
            <person name="Rieseberg L.H."/>
            <person name="Dlugosch K.M."/>
        </authorList>
    </citation>
    <scope>NUCLEOTIDE SEQUENCE</scope>
    <source>
        <strain evidence="11">CAN-66</strain>
        <tissue evidence="11">Leaf</tissue>
    </source>
</reference>
<keyword evidence="9" id="KW-0732">Signal</keyword>
<comment type="similarity">
    <text evidence="1 7">Belongs to the peptidase A1 family.</text>
</comment>
<feature type="domain" description="Peptidase A1" evidence="10">
    <location>
        <begin position="73"/>
        <end position="452"/>
    </location>
</feature>
<evidence type="ECO:0000256" key="2">
    <source>
        <dbReference type="ARBA" id="ARBA00022670"/>
    </source>
</evidence>
<dbReference type="InterPro" id="IPR001461">
    <property type="entry name" value="Aspartic_peptidase_A1"/>
</dbReference>
<comment type="caution">
    <text evidence="11">The sequence shown here is derived from an EMBL/GenBank/DDBJ whole genome shotgun (WGS) entry which is preliminary data.</text>
</comment>
<dbReference type="InterPro" id="IPR001969">
    <property type="entry name" value="Aspartic_peptidase_AS"/>
</dbReference>
<dbReference type="PANTHER" id="PTHR47967">
    <property type="entry name" value="OS07G0603500 PROTEIN-RELATED"/>
    <property type="match status" value="1"/>
</dbReference>
<evidence type="ECO:0000256" key="6">
    <source>
        <dbReference type="PIRSR" id="PIRSR601461-1"/>
    </source>
</evidence>
<keyword evidence="2 7" id="KW-0645">Protease</keyword>
<keyword evidence="4 7" id="KW-0378">Hydrolase</keyword>
<dbReference type="PROSITE" id="PS00141">
    <property type="entry name" value="ASP_PROTEASE"/>
    <property type="match status" value="1"/>
</dbReference>
<dbReference type="EMBL" id="JARYMX010000007">
    <property type="protein sequence ID" value="KAJ9542596.1"/>
    <property type="molecule type" value="Genomic_DNA"/>
</dbReference>
<dbReference type="InterPro" id="IPR051708">
    <property type="entry name" value="Plant_Aspart_Prot_A1"/>
</dbReference>
<keyword evidence="3 7" id="KW-0064">Aspartyl protease</keyword>